<organism evidence="1 2">
    <name type="scientific">Salmonella enterica I</name>
    <dbReference type="NCBI Taxonomy" id="59201"/>
    <lineage>
        <taxon>Bacteria</taxon>
        <taxon>Pseudomonadati</taxon>
        <taxon>Pseudomonadota</taxon>
        <taxon>Gammaproteobacteria</taxon>
        <taxon>Enterobacterales</taxon>
        <taxon>Enterobacteriaceae</taxon>
        <taxon>Salmonella</taxon>
    </lineage>
</organism>
<proteinExistence type="predicted"/>
<reference evidence="1 2" key="1">
    <citation type="submission" date="2018-12" db="EMBL/GenBank/DDBJ databases">
        <authorList>
            <consortium name="Pathogen Informatics"/>
        </authorList>
    </citation>
    <scope>NUCLEOTIDE SEQUENCE [LARGE SCALE GENOMIC DNA]</scope>
    <source>
        <strain evidence="1 2">NCTC6754</strain>
    </source>
</reference>
<gene>
    <name evidence="1" type="ORF">NCTC6754_03188</name>
</gene>
<sequence>MVIGPFINAGAILFGGVIGALLSQASARTDSRLNDVYFWSVLSGNWHSAGDEVR</sequence>
<evidence type="ECO:0000313" key="2">
    <source>
        <dbReference type="Proteomes" id="UP000269208"/>
    </source>
</evidence>
<name>A0A447TVK7_SALET</name>
<dbReference type="AlphaFoldDB" id="A0A447TVK7"/>
<dbReference type="EMBL" id="LR134190">
    <property type="protein sequence ID" value="VEB54239.1"/>
    <property type="molecule type" value="Genomic_DNA"/>
</dbReference>
<protein>
    <submittedName>
        <fullName evidence="1">Inner membrane protein YqgA</fullName>
    </submittedName>
</protein>
<evidence type="ECO:0000313" key="1">
    <source>
        <dbReference type="EMBL" id="VEB54239.1"/>
    </source>
</evidence>
<accession>A0A447TVK7</accession>
<dbReference type="Proteomes" id="UP000269208">
    <property type="component" value="Chromosome"/>
</dbReference>